<dbReference type="Proteomes" id="UP001597139">
    <property type="component" value="Unassembled WGS sequence"/>
</dbReference>
<gene>
    <name evidence="2" type="ORF">ACFSAU_02220</name>
</gene>
<evidence type="ECO:0000256" key="1">
    <source>
        <dbReference type="SAM" id="Phobius"/>
    </source>
</evidence>
<comment type="caution">
    <text evidence="2">The sequence shown here is derived from an EMBL/GenBank/DDBJ whole genome shotgun (WGS) entry which is preliminary data.</text>
</comment>
<feature type="transmembrane region" description="Helical" evidence="1">
    <location>
        <begin position="33"/>
        <end position="56"/>
    </location>
</feature>
<sequence length="99" mass="10457">MSRSDERDRVGAWDDGMPSFRERLKLAIRQSPVRGVVVLLLLLLGLSFLVAGIVAFRDAIWAAVVDAASGLLAGEPLAILGAAVVLVAVGVPILLLRRG</sequence>
<feature type="transmembrane region" description="Helical" evidence="1">
    <location>
        <begin position="76"/>
        <end position="96"/>
    </location>
</feature>
<name>A0ABD6BMD8_9EURY</name>
<reference evidence="2 3" key="1">
    <citation type="journal article" date="2019" name="Int. J. Syst. Evol. Microbiol.">
        <title>The Global Catalogue of Microorganisms (GCM) 10K type strain sequencing project: providing services to taxonomists for standard genome sequencing and annotation.</title>
        <authorList>
            <consortium name="The Broad Institute Genomics Platform"/>
            <consortium name="The Broad Institute Genome Sequencing Center for Infectious Disease"/>
            <person name="Wu L."/>
            <person name="Ma J."/>
        </authorList>
    </citation>
    <scope>NUCLEOTIDE SEQUENCE [LARGE SCALE GENOMIC DNA]</scope>
    <source>
        <strain evidence="2 3">CGMCC 1.12859</strain>
    </source>
</reference>
<evidence type="ECO:0008006" key="4">
    <source>
        <dbReference type="Google" id="ProtNLM"/>
    </source>
</evidence>
<evidence type="ECO:0000313" key="3">
    <source>
        <dbReference type="Proteomes" id="UP001597139"/>
    </source>
</evidence>
<dbReference type="AlphaFoldDB" id="A0ABD6BMD8"/>
<keyword evidence="3" id="KW-1185">Reference proteome</keyword>
<accession>A0ABD6BMD8</accession>
<keyword evidence="1" id="KW-0472">Membrane</keyword>
<keyword evidence="1" id="KW-1133">Transmembrane helix</keyword>
<organism evidence="2 3">
    <name type="scientific">Halolamina litorea</name>
    <dbReference type="NCBI Taxonomy" id="1515593"/>
    <lineage>
        <taxon>Archaea</taxon>
        <taxon>Methanobacteriati</taxon>
        <taxon>Methanobacteriota</taxon>
        <taxon>Stenosarchaea group</taxon>
        <taxon>Halobacteria</taxon>
        <taxon>Halobacteriales</taxon>
        <taxon>Haloferacaceae</taxon>
    </lineage>
</organism>
<dbReference type="EMBL" id="JBHUCZ010000001">
    <property type="protein sequence ID" value="MFD1566294.1"/>
    <property type="molecule type" value="Genomic_DNA"/>
</dbReference>
<evidence type="ECO:0000313" key="2">
    <source>
        <dbReference type="EMBL" id="MFD1566294.1"/>
    </source>
</evidence>
<keyword evidence="1" id="KW-0812">Transmembrane</keyword>
<dbReference type="RefSeq" id="WP_267645566.1">
    <property type="nucleotide sequence ID" value="NZ_JANHGR010000001.1"/>
</dbReference>
<protein>
    <recommendedName>
        <fullName evidence="4">Chloride channel protein</fullName>
    </recommendedName>
</protein>
<proteinExistence type="predicted"/>